<keyword evidence="1" id="KW-0732">Signal</keyword>
<organism evidence="2 3">
    <name type="scientific">Perkinsus chesapeaki</name>
    <name type="common">Clam parasite</name>
    <name type="synonym">Perkinsus andrewsi</name>
    <dbReference type="NCBI Taxonomy" id="330153"/>
    <lineage>
        <taxon>Eukaryota</taxon>
        <taxon>Sar</taxon>
        <taxon>Alveolata</taxon>
        <taxon>Perkinsozoa</taxon>
        <taxon>Perkinsea</taxon>
        <taxon>Perkinsida</taxon>
        <taxon>Perkinsidae</taxon>
        <taxon>Perkinsus</taxon>
    </lineage>
</organism>
<dbReference type="EMBL" id="JAAPAO010000401">
    <property type="protein sequence ID" value="KAF4660764.1"/>
    <property type="molecule type" value="Genomic_DNA"/>
</dbReference>
<keyword evidence="3" id="KW-1185">Reference proteome</keyword>
<proteinExistence type="predicted"/>
<feature type="signal peptide" evidence="1">
    <location>
        <begin position="1"/>
        <end position="17"/>
    </location>
</feature>
<evidence type="ECO:0000256" key="1">
    <source>
        <dbReference type="SAM" id="SignalP"/>
    </source>
</evidence>
<evidence type="ECO:0000313" key="2">
    <source>
        <dbReference type="EMBL" id="KAF4660764.1"/>
    </source>
</evidence>
<sequence>MVVFGIVALCLTFRCNAVLPSGRYVGQARSPYLKVDCAFYRTPKPFVTITVTCNPTIPESPMTSVDILQVPTRPKEFCVKRNPENIGKMKNFTDRLNGMCPGRGFNSGDFVSYIEVDSGLEYDVKVKNSKVRLYLEA</sequence>
<feature type="chain" id="PRO_5029616539" evidence="1">
    <location>
        <begin position="18"/>
        <end position="137"/>
    </location>
</feature>
<accession>A0A7J6LND7</accession>
<reference evidence="2 3" key="1">
    <citation type="submission" date="2020-04" db="EMBL/GenBank/DDBJ databases">
        <title>Perkinsus chesapeaki whole genome sequence.</title>
        <authorList>
            <person name="Bogema D.R."/>
        </authorList>
    </citation>
    <scope>NUCLEOTIDE SEQUENCE [LARGE SCALE GENOMIC DNA]</scope>
    <source>
        <strain evidence="2">ATCC PRA-425</strain>
    </source>
</reference>
<dbReference type="Proteomes" id="UP000591131">
    <property type="component" value="Unassembled WGS sequence"/>
</dbReference>
<gene>
    <name evidence="2" type="ORF">FOL47_007032</name>
</gene>
<protein>
    <submittedName>
        <fullName evidence="2">Uncharacterized protein</fullName>
    </submittedName>
</protein>
<comment type="caution">
    <text evidence="2">The sequence shown here is derived from an EMBL/GenBank/DDBJ whole genome shotgun (WGS) entry which is preliminary data.</text>
</comment>
<evidence type="ECO:0000313" key="3">
    <source>
        <dbReference type="Proteomes" id="UP000591131"/>
    </source>
</evidence>
<dbReference type="AlphaFoldDB" id="A0A7J6LND7"/>
<name>A0A7J6LND7_PERCH</name>